<organism evidence="7 10">
    <name type="scientific">Allgaiera indica</name>
    <dbReference type="NCBI Taxonomy" id="765699"/>
    <lineage>
        <taxon>Bacteria</taxon>
        <taxon>Pseudomonadati</taxon>
        <taxon>Pseudomonadota</taxon>
        <taxon>Alphaproteobacteria</taxon>
        <taxon>Rhodobacterales</taxon>
        <taxon>Paracoccaceae</taxon>
        <taxon>Allgaiera</taxon>
    </lineage>
</organism>
<name>A0AAN4ZZL5_9RHOB</name>
<gene>
    <name evidence="7" type="ORF">GCM10008024_11850</name>
    <name evidence="8" type="ORF">SAMN05444006_105129</name>
</gene>
<evidence type="ECO:0000313" key="10">
    <source>
        <dbReference type="Proteomes" id="UP000634647"/>
    </source>
</evidence>
<dbReference type="EMBL" id="BNAB01000004">
    <property type="protein sequence ID" value="GHE00420.1"/>
    <property type="molecule type" value="Genomic_DNA"/>
</dbReference>
<dbReference type="Gene3D" id="3.40.30.10">
    <property type="entry name" value="Glutaredoxin"/>
    <property type="match status" value="1"/>
</dbReference>
<dbReference type="InterPro" id="IPR013766">
    <property type="entry name" value="Thioredoxin_domain"/>
</dbReference>
<evidence type="ECO:0000256" key="1">
    <source>
        <dbReference type="ARBA" id="ARBA00022729"/>
    </source>
</evidence>
<dbReference type="SUPFAM" id="SSF52833">
    <property type="entry name" value="Thioredoxin-like"/>
    <property type="match status" value="1"/>
</dbReference>
<dbReference type="Pfam" id="PF01323">
    <property type="entry name" value="DSBA"/>
    <property type="match status" value="1"/>
</dbReference>
<dbReference type="Pfam" id="PF18312">
    <property type="entry name" value="ScsC_N"/>
    <property type="match status" value="1"/>
</dbReference>
<evidence type="ECO:0000256" key="2">
    <source>
        <dbReference type="ARBA" id="ARBA00023002"/>
    </source>
</evidence>
<sequence length="260" mass="27857">MIRFRPPHRALLAAALGLALSAGAAAAADGFDLKHMTPQQKADFGRAVRAYLFEHPEVLVEAIDKLQARQAEAQAADDAALIKANAKAIFDDPTSWVGGNPDGDVTLVEFMDYRCGYCRKALPDITRLLKADGKVRFIVKELPILTPDSVVGARYALAVRQVAGDAAYAKAHDALMVLTGPINDAALTRLSGKIGVDFDAVKTAMAGPEVAHILARNSALADRLQINGTPTFVLGDQLLRGYVPYAQLRGLIAQTRREDG</sequence>
<evidence type="ECO:0000256" key="4">
    <source>
        <dbReference type="ARBA" id="ARBA00023284"/>
    </source>
</evidence>
<dbReference type="InterPro" id="IPR001853">
    <property type="entry name" value="DSBA-like_thioredoxin_dom"/>
</dbReference>
<evidence type="ECO:0000313" key="8">
    <source>
        <dbReference type="EMBL" id="SDW62205.1"/>
    </source>
</evidence>
<evidence type="ECO:0000259" key="6">
    <source>
        <dbReference type="PROSITE" id="PS51352"/>
    </source>
</evidence>
<feature type="domain" description="Thioredoxin" evidence="6">
    <location>
        <begin position="70"/>
        <end position="257"/>
    </location>
</feature>
<feature type="signal peptide" evidence="5">
    <location>
        <begin position="1"/>
        <end position="27"/>
    </location>
</feature>
<accession>A0AAN4ZZL5</accession>
<evidence type="ECO:0000313" key="9">
    <source>
        <dbReference type="Proteomes" id="UP000199541"/>
    </source>
</evidence>
<dbReference type="Proteomes" id="UP000634647">
    <property type="component" value="Unassembled WGS sequence"/>
</dbReference>
<comment type="caution">
    <text evidence="7">The sequence shown here is derived from an EMBL/GenBank/DDBJ whole genome shotgun (WGS) entry which is preliminary data.</text>
</comment>
<keyword evidence="1 5" id="KW-0732">Signal</keyword>
<proteinExistence type="predicted"/>
<dbReference type="AlphaFoldDB" id="A0AAN4ZZL5"/>
<feature type="chain" id="PRO_5043016995" evidence="5">
    <location>
        <begin position="28"/>
        <end position="260"/>
    </location>
</feature>
<keyword evidence="8" id="KW-0413">Isomerase</keyword>
<evidence type="ECO:0000256" key="5">
    <source>
        <dbReference type="SAM" id="SignalP"/>
    </source>
</evidence>
<dbReference type="PANTHER" id="PTHR13887:SF14">
    <property type="entry name" value="DISULFIDE BOND FORMATION PROTEIN D"/>
    <property type="match status" value="1"/>
</dbReference>
<dbReference type="RefSeq" id="WP_035843312.1">
    <property type="nucleotide sequence ID" value="NZ_BNAB01000004.1"/>
</dbReference>
<dbReference type="GO" id="GO:0016491">
    <property type="term" value="F:oxidoreductase activity"/>
    <property type="evidence" value="ECO:0007669"/>
    <property type="project" value="UniProtKB-KW"/>
</dbReference>
<dbReference type="PROSITE" id="PS51352">
    <property type="entry name" value="THIOREDOXIN_2"/>
    <property type="match status" value="1"/>
</dbReference>
<reference evidence="7" key="3">
    <citation type="submission" date="2023-06" db="EMBL/GenBank/DDBJ databases">
        <authorList>
            <person name="Sun Q."/>
            <person name="Zhou Y."/>
        </authorList>
    </citation>
    <scope>NUCLEOTIDE SEQUENCE</scope>
    <source>
        <strain evidence="7">CGMCC 1.10859</strain>
    </source>
</reference>
<evidence type="ECO:0000313" key="7">
    <source>
        <dbReference type="EMBL" id="GHE00420.1"/>
    </source>
</evidence>
<keyword evidence="3" id="KW-1015">Disulfide bond</keyword>
<reference evidence="8 9" key="2">
    <citation type="submission" date="2016-10" db="EMBL/GenBank/DDBJ databases">
        <authorList>
            <person name="Varghese N."/>
            <person name="Submissions S."/>
        </authorList>
    </citation>
    <scope>NUCLEOTIDE SEQUENCE [LARGE SCALE GENOMIC DNA]</scope>
    <source>
        <strain evidence="8 9">DSM 24802</strain>
    </source>
</reference>
<dbReference type="CDD" id="cd03023">
    <property type="entry name" value="DsbA_Com1_like"/>
    <property type="match status" value="1"/>
</dbReference>
<keyword evidence="9" id="KW-1185">Reference proteome</keyword>
<keyword evidence="2" id="KW-0560">Oxidoreductase</keyword>
<dbReference type="GO" id="GO:0016853">
    <property type="term" value="F:isomerase activity"/>
    <property type="evidence" value="ECO:0007669"/>
    <property type="project" value="UniProtKB-KW"/>
</dbReference>
<reference evidence="7" key="1">
    <citation type="journal article" date="2014" name="Int. J. Syst. Evol. Microbiol.">
        <title>Complete genome sequence of Corynebacterium casei LMG S-19264T (=DSM 44701T), isolated from a smear-ripened cheese.</title>
        <authorList>
            <consortium name="US DOE Joint Genome Institute (JGI-PGF)"/>
            <person name="Walter F."/>
            <person name="Albersmeier A."/>
            <person name="Kalinowski J."/>
            <person name="Ruckert C."/>
        </authorList>
    </citation>
    <scope>NUCLEOTIDE SEQUENCE</scope>
    <source>
        <strain evidence="7">CGMCC 1.10859</strain>
    </source>
</reference>
<dbReference type="Proteomes" id="UP000199541">
    <property type="component" value="Unassembled WGS sequence"/>
</dbReference>
<dbReference type="EMBL" id="FNOB01000005">
    <property type="protein sequence ID" value="SDW62205.1"/>
    <property type="molecule type" value="Genomic_DNA"/>
</dbReference>
<protein>
    <submittedName>
        <fullName evidence="7">DSBA oxidoreductase</fullName>
    </submittedName>
    <submittedName>
        <fullName evidence="8">Protein-disulfide isomerase</fullName>
    </submittedName>
</protein>
<dbReference type="InterPro" id="IPR041205">
    <property type="entry name" value="ScsC_N"/>
</dbReference>
<keyword evidence="4" id="KW-0676">Redox-active center</keyword>
<dbReference type="InterPro" id="IPR036249">
    <property type="entry name" value="Thioredoxin-like_sf"/>
</dbReference>
<dbReference type="PANTHER" id="PTHR13887">
    <property type="entry name" value="GLUTATHIONE S-TRANSFERASE KAPPA"/>
    <property type="match status" value="1"/>
</dbReference>
<evidence type="ECO:0000256" key="3">
    <source>
        <dbReference type="ARBA" id="ARBA00023157"/>
    </source>
</evidence>